<dbReference type="Pfam" id="PF00106">
    <property type="entry name" value="adh_short"/>
    <property type="match status" value="1"/>
</dbReference>
<dbReference type="InterPro" id="IPR002347">
    <property type="entry name" value="SDR_fam"/>
</dbReference>
<reference evidence="1" key="1">
    <citation type="submission" date="2019-12" db="EMBL/GenBank/DDBJ databases">
        <title>Comparative genomics gives insights into the taxonomy of the Azoarcus-Aromatoleum group and reveals separate origins of nif in the plant-associated Azoarcus and non-plant-associated Aromatoleum sub-groups.</title>
        <authorList>
            <person name="Lafos M."/>
            <person name="Maluk M."/>
            <person name="Batista M."/>
            <person name="Junghare M."/>
            <person name="Carmona M."/>
            <person name="Faoro H."/>
            <person name="Cruz L.M."/>
            <person name="Battistoni F."/>
            <person name="De Souza E."/>
            <person name="Pedrosa F."/>
            <person name="Chen W.-M."/>
            <person name="Poole P.S."/>
            <person name="Dixon R.A."/>
            <person name="James E.K."/>
        </authorList>
    </citation>
    <scope>NUCLEOTIDE SEQUENCE</scope>
    <source>
        <strain evidence="1">U120</strain>
    </source>
</reference>
<sequence length="243" mass="26235">MEQQRKLAVIVGAGPGLGCALGRRFSKAEMNVAMAARDVARLESLTMECAAIGHGAKAYSCDAGDEKSVEELFSQVRAEFGEPDVVIYNAGAFVPRALLETTAEEFERCWRIGCMGGFLVGRAAARSMLERIGRGGRGGTILFTGATASLRGSAGFHNLAVGKFGLRALAQSMARELQPEGIHVAHVIIDGRIRPPSSIEHSAEASDDMLDPSAIAEAYFQLHCQPRSAWTHEMDLRPWVEKF</sequence>
<organism evidence="1 2">
    <name type="scientific">Aromatoleum buckelii</name>
    <dbReference type="NCBI Taxonomy" id="200254"/>
    <lineage>
        <taxon>Bacteria</taxon>
        <taxon>Pseudomonadati</taxon>
        <taxon>Pseudomonadota</taxon>
        <taxon>Betaproteobacteria</taxon>
        <taxon>Rhodocyclales</taxon>
        <taxon>Rhodocyclaceae</taxon>
        <taxon>Aromatoleum</taxon>
    </lineage>
</organism>
<evidence type="ECO:0000313" key="2">
    <source>
        <dbReference type="Proteomes" id="UP000601990"/>
    </source>
</evidence>
<dbReference type="PRINTS" id="PR00081">
    <property type="entry name" value="GDHRDH"/>
</dbReference>
<dbReference type="InterPro" id="IPR036291">
    <property type="entry name" value="NAD(P)-bd_dom_sf"/>
</dbReference>
<dbReference type="PANTHER" id="PTHR43431">
    <property type="entry name" value="OXIDOREDUCTASE, SHORT CHAIN DEHYDROGENASE/REDUCTASE FAMILY (AFU_ORTHOLOGUE AFUA_5G14000)"/>
    <property type="match status" value="1"/>
</dbReference>
<dbReference type="PANTHER" id="PTHR43431:SF1">
    <property type="entry name" value="OS08G0476300 PROTEIN"/>
    <property type="match status" value="1"/>
</dbReference>
<name>A0ABX1N2J6_9RHOO</name>
<dbReference type="SUPFAM" id="SSF51735">
    <property type="entry name" value="NAD(P)-binding Rossmann-fold domains"/>
    <property type="match status" value="1"/>
</dbReference>
<evidence type="ECO:0000313" key="1">
    <source>
        <dbReference type="EMBL" id="NMF93492.1"/>
    </source>
</evidence>
<gene>
    <name evidence="1" type="ORF">GO608_09160</name>
</gene>
<protein>
    <submittedName>
        <fullName evidence="1">SDR family NAD(P)-dependent oxidoreductase</fullName>
    </submittedName>
</protein>
<dbReference type="EMBL" id="WTVH01000014">
    <property type="protein sequence ID" value="NMF93492.1"/>
    <property type="molecule type" value="Genomic_DNA"/>
</dbReference>
<proteinExistence type="predicted"/>
<dbReference type="Proteomes" id="UP000601990">
    <property type="component" value="Unassembled WGS sequence"/>
</dbReference>
<accession>A0ABX1N2J6</accession>
<keyword evidence="2" id="KW-1185">Reference proteome</keyword>
<comment type="caution">
    <text evidence="1">The sequence shown here is derived from an EMBL/GenBank/DDBJ whole genome shotgun (WGS) entry which is preliminary data.</text>
</comment>
<dbReference type="Gene3D" id="3.40.50.720">
    <property type="entry name" value="NAD(P)-binding Rossmann-like Domain"/>
    <property type="match status" value="1"/>
</dbReference>